<dbReference type="RefSeq" id="WP_256621633.1">
    <property type="nucleotide sequence ID" value="NZ_JTEO01000002.1"/>
</dbReference>
<comment type="similarity">
    <text evidence="1">Belongs to the ABC transporter superfamily.</text>
</comment>
<evidence type="ECO:0000259" key="5">
    <source>
        <dbReference type="PROSITE" id="PS50893"/>
    </source>
</evidence>
<dbReference type="GO" id="GO:0005524">
    <property type="term" value="F:ATP binding"/>
    <property type="evidence" value="ECO:0007669"/>
    <property type="project" value="UniProtKB-KW"/>
</dbReference>
<dbReference type="FunFam" id="3.40.50.300:FF:000032">
    <property type="entry name" value="Export ABC transporter ATP-binding protein"/>
    <property type="match status" value="1"/>
</dbReference>
<dbReference type="Proteomes" id="UP001206983">
    <property type="component" value="Unassembled WGS sequence"/>
</dbReference>
<keyword evidence="7" id="KW-1185">Reference proteome</keyword>
<dbReference type="EMBL" id="JTEO01000002">
    <property type="protein sequence ID" value="MCQ6961908.1"/>
    <property type="molecule type" value="Genomic_DNA"/>
</dbReference>
<dbReference type="PANTHER" id="PTHR42798">
    <property type="entry name" value="LIPOPROTEIN-RELEASING SYSTEM ATP-BINDING PROTEIN LOLD"/>
    <property type="match status" value="1"/>
</dbReference>
<dbReference type="GO" id="GO:0022857">
    <property type="term" value="F:transmembrane transporter activity"/>
    <property type="evidence" value="ECO:0007669"/>
    <property type="project" value="UniProtKB-ARBA"/>
</dbReference>
<dbReference type="InterPro" id="IPR027417">
    <property type="entry name" value="P-loop_NTPase"/>
</dbReference>
<sequence>MERTIIRTEHLERVYISGAVKTYALRDISIEIEQGEFVAIMGKSGSGKSTLLHQLGLLDKPTRGSITIDGSDVINISEKERTIFRLNELGYVFQSYNLIPELTAMENVYITAMARNVKREEYEKMAEDILTAVGLEERMHHYPSELSGGQQQRVSIARALINKPKILFADEPTANLDSASSEDVINLFRRFNEEIGQTIVMVTHEKDEGEKADRIIWVKDGLLDMDRQAGI</sequence>
<feature type="domain" description="ABC transporter" evidence="5">
    <location>
        <begin position="6"/>
        <end position="231"/>
    </location>
</feature>
<evidence type="ECO:0000313" key="7">
    <source>
        <dbReference type="Proteomes" id="UP001206983"/>
    </source>
</evidence>
<gene>
    <name evidence="6" type="ORF">PV02_01610</name>
</gene>
<dbReference type="PROSITE" id="PS50893">
    <property type="entry name" value="ABC_TRANSPORTER_2"/>
    <property type="match status" value="1"/>
</dbReference>
<comment type="caution">
    <text evidence="6">The sequence shown here is derived from an EMBL/GenBank/DDBJ whole genome shotgun (WGS) entry which is preliminary data.</text>
</comment>
<evidence type="ECO:0000256" key="4">
    <source>
        <dbReference type="ARBA" id="ARBA00022840"/>
    </source>
</evidence>
<dbReference type="Pfam" id="PF00005">
    <property type="entry name" value="ABC_tran"/>
    <property type="match status" value="1"/>
</dbReference>
<proteinExistence type="inferred from homology"/>
<keyword evidence="3" id="KW-0547">Nucleotide-binding</keyword>
<evidence type="ECO:0000313" key="6">
    <source>
        <dbReference type="EMBL" id="MCQ6961908.1"/>
    </source>
</evidence>
<evidence type="ECO:0000256" key="2">
    <source>
        <dbReference type="ARBA" id="ARBA00022448"/>
    </source>
</evidence>
<dbReference type="CDD" id="cd03255">
    <property type="entry name" value="ABC_MJ0796_LolCDE_FtsE"/>
    <property type="match status" value="1"/>
</dbReference>
<keyword evidence="4" id="KW-0067">ATP-binding</keyword>
<evidence type="ECO:0000256" key="3">
    <source>
        <dbReference type="ARBA" id="ARBA00022741"/>
    </source>
</evidence>
<evidence type="ECO:0000256" key="1">
    <source>
        <dbReference type="ARBA" id="ARBA00005417"/>
    </source>
</evidence>
<dbReference type="GO" id="GO:0098796">
    <property type="term" value="C:membrane protein complex"/>
    <property type="evidence" value="ECO:0007669"/>
    <property type="project" value="UniProtKB-ARBA"/>
</dbReference>
<dbReference type="SUPFAM" id="SSF52540">
    <property type="entry name" value="P-loop containing nucleoside triphosphate hydrolases"/>
    <property type="match status" value="1"/>
</dbReference>
<protein>
    <submittedName>
        <fullName evidence="6">ABC transporter</fullName>
    </submittedName>
</protein>
<name>A0AAE3H944_9EURY</name>
<keyword evidence="2" id="KW-0813">Transport</keyword>
<accession>A0AAE3H944</accession>
<dbReference type="AlphaFoldDB" id="A0AAE3H944"/>
<dbReference type="InterPro" id="IPR017871">
    <property type="entry name" value="ABC_transporter-like_CS"/>
</dbReference>
<dbReference type="SMART" id="SM00382">
    <property type="entry name" value="AAA"/>
    <property type="match status" value="1"/>
</dbReference>
<reference evidence="6 7" key="1">
    <citation type="journal article" date="2011" name="Appl. Environ. Microbiol.">
        <title>Methanogenic archaea isolated from Taiwan's Chelungpu fault.</title>
        <authorList>
            <person name="Wu S.Y."/>
            <person name="Lai M.C."/>
        </authorList>
    </citation>
    <scope>NUCLEOTIDE SEQUENCE [LARGE SCALE GENOMIC DNA]</scope>
    <source>
        <strain evidence="6 7">St545Mb</strain>
    </source>
</reference>
<dbReference type="PROSITE" id="PS00211">
    <property type="entry name" value="ABC_TRANSPORTER_1"/>
    <property type="match status" value="1"/>
</dbReference>
<dbReference type="InterPro" id="IPR017911">
    <property type="entry name" value="MacB-like_ATP-bd"/>
</dbReference>
<dbReference type="GO" id="GO:0016887">
    <property type="term" value="F:ATP hydrolysis activity"/>
    <property type="evidence" value="ECO:0007669"/>
    <property type="project" value="InterPro"/>
</dbReference>
<organism evidence="6 7">
    <name type="scientific">Methanolobus chelungpuianus</name>
    <dbReference type="NCBI Taxonomy" id="502115"/>
    <lineage>
        <taxon>Archaea</taxon>
        <taxon>Methanobacteriati</taxon>
        <taxon>Methanobacteriota</taxon>
        <taxon>Stenosarchaea group</taxon>
        <taxon>Methanomicrobia</taxon>
        <taxon>Methanosarcinales</taxon>
        <taxon>Methanosarcinaceae</taxon>
        <taxon>Methanolobus</taxon>
    </lineage>
</organism>
<dbReference type="InterPro" id="IPR003439">
    <property type="entry name" value="ABC_transporter-like_ATP-bd"/>
</dbReference>
<dbReference type="Gene3D" id="3.40.50.300">
    <property type="entry name" value="P-loop containing nucleotide triphosphate hydrolases"/>
    <property type="match status" value="1"/>
</dbReference>
<dbReference type="InterPro" id="IPR003593">
    <property type="entry name" value="AAA+_ATPase"/>
</dbReference>
<dbReference type="PANTHER" id="PTHR42798:SF6">
    <property type="entry name" value="CELL DIVISION ATP-BINDING PROTEIN FTSE"/>
    <property type="match status" value="1"/>
</dbReference>